<dbReference type="InterPro" id="IPR038636">
    <property type="entry name" value="Wzi_sf"/>
</dbReference>
<dbReference type="EMBL" id="FNVA01000004">
    <property type="protein sequence ID" value="SEG33217.1"/>
    <property type="molecule type" value="Genomic_DNA"/>
</dbReference>
<dbReference type="Pfam" id="PF14052">
    <property type="entry name" value="Caps_assemb_Wzi"/>
    <property type="match status" value="1"/>
</dbReference>
<organism evidence="1 2">
    <name type="scientific">Bryocella elongata</name>
    <dbReference type="NCBI Taxonomy" id="863522"/>
    <lineage>
        <taxon>Bacteria</taxon>
        <taxon>Pseudomonadati</taxon>
        <taxon>Acidobacteriota</taxon>
        <taxon>Terriglobia</taxon>
        <taxon>Terriglobales</taxon>
        <taxon>Acidobacteriaceae</taxon>
        <taxon>Bryocella</taxon>
    </lineage>
</organism>
<dbReference type="InterPro" id="IPR026950">
    <property type="entry name" value="Caps_assemb_Wzi"/>
</dbReference>
<dbReference type="Gene3D" id="2.40.160.130">
    <property type="entry name" value="Capsule assembly protein Wzi"/>
    <property type="match status" value="1"/>
</dbReference>
<accession>A0A1H5ZC44</accession>
<protein>
    <submittedName>
        <fullName evidence="1">Capsule assembly protein Wzi</fullName>
    </submittedName>
</protein>
<name>A0A1H5ZC44_9BACT</name>
<reference evidence="1 2" key="1">
    <citation type="submission" date="2016-10" db="EMBL/GenBank/DDBJ databases">
        <authorList>
            <person name="de Groot N.N."/>
        </authorList>
    </citation>
    <scope>NUCLEOTIDE SEQUENCE [LARGE SCALE GENOMIC DNA]</scope>
    <source>
        <strain evidence="1 2">DSM 22489</strain>
    </source>
</reference>
<proteinExistence type="predicted"/>
<sequence length="629" mass="69139">MRNTEGLSPYFAILQVNPGWGMGGFSLRLVTVLSEVESKWVRSLATVALCCTAFACSSAQAPVVQPQTAAQPSPSLVDFDRLEARRISASTAYKASTYVPLDDSWIYPSFDRLAAMGYLPTSTAVLRPWTRLECARLLAEAHDTVDLSDSVAATLLAALDVEFRDETAVIDGGHNASARSDEAYARIVAIGGTPIRDGFHFASTIVDDFGRPFGQGANSYSGLAAHAQWGPLAIYGRAEYQYASAMPPYSTSTQQYLNAFDVAPYGWNLRFGTTSRLRPVEAYASVAFGSWQLSFGQQSLWWGPDRSTSLILSNNAEALPMFRIARSKPMILPSIFRKAGPTHLEAFFARQGGIHYIGLGTFVNGGSIYTTYGSSTKALNPPPYLWGLAFTIKPSEYLEMGFSHTVIFAGYGRPLTLSTFFHTFSVNGNGQELDPGKRVTEFNFAYHPPLLRKSLVLYTSAMAWDDPVQGKFVGRYAFSPGIYVPRLPKAPKLDLRLEAAYTDLPKLPIQGYFYNNLRYPQGYTNYGQLLGSWVGPQGIGGEASSTWWFSPKTHATINFRKMVSDTGYFQGGHRSDTGVKFAWTPTATMELSGGLQFGSWNFPVVAPATKSDVTTTIQLRVFPQPHRRD</sequence>
<evidence type="ECO:0000313" key="1">
    <source>
        <dbReference type="EMBL" id="SEG33217.1"/>
    </source>
</evidence>
<dbReference type="AlphaFoldDB" id="A0A1H5ZC44"/>
<dbReference type="Proteomes" id="UP000236728">
    <property type="component" value="Unassembled WGS sequence"/>
</dbReference>
<gene>
    <name evidence="1" type="ORF">SAMN05421819_2545</name>
</gene>
<keyword evidence="2" id="KW-1185">Reference proteome</keyword>
<evidence type="ECO:0000313" key="2">
    <source>
        <dbReference type="Proteomes" id="UP000236728"/>
    </source>
</evidence>